<accession>A0ABV0K6T3</accession>
<evidence type="ECO:0000313" key="2">
    <source>
        <dbReference type="EMBL" id="MEP0948364.1"/>
    </source>
</evidence>
<feature type="transmembrane region" description="Helical" evidence="1">
    <location>
        <begin position="102"/>
        <end position="123"/>
    </location>
</feature>
<keyword evidence="1" id="KW-0472">Membrane</keyword>
<name>A0ABV0K6T3_9CYAN</name>
<reference evidence="2 3" key="1">
    <citation type="submission" date="2022-04" db="EMBL/GenBank/DDBJ databases">
        <title>Positive selection, recombination, and allopatry shape intraspecific diversity of widespread and dominant cyanobacteria.</title>
        <authorList>
            <person name="Wei J."/>
            <person name="Shu W."/>
            <person name="Hu C."/>
        </authorList>
    </citation>
    <scope>NUCLEOTIDE SEQUENCE [LARGE SCALE GENOMIC DNA]</scope>
    <source>
        <strain evidence="2 3">DQ-A4</strain>
    </source>
</reference>
<comment type="caution">
    <text evidence="2">The sequence shown here is derived from an EMBL/GenBank/DDBJ whole genome shotgun (WGS) entry which is preliminary data.</text>
</comment>
<evidence type="ECO:0000313" key="3">
    <source>
        <dbReference type="Proteomes" id="UP001482513"/>
    </source>
</evidence>
<dbReference type="PANTHER" id="PTHR33451:SF3">
    <property type="entry name" value="MALATE-2H(+)_NA(+)-LACTATE ANTIPORTER"/>
    <property type="match status" value="1"/>
</dbReference>
<dbReference type="PANTHER" id="PTHR33451">
    <property type="entry name" value="MALATE-2H(+)/NA(+)-LACTATE ANTIPORTER"/>
    <property type="match status" value="1"/>
</dbReference>
<gene>
    <name evidence="2" type="ORF">NC992_15880</name>
</gene>
<sequence>MLYTLWTMIGAMTFGAIMEKFGMLTKLINPVLLRARPQGKLFAGDQYTALVLPLHVSRIEFQRGSQPQNLSCLTADAGTATSALTWNSCSAFMAVTLEVSTFLCFPFAVFNIASPILSLLYGITGFKIDKLLTAFGSAAEAL</sequence>
<keyword evidence="1" id="KW-0812">Transmembrane</keyword>
<organism evidence="2 3">
    <name type="scientific">Leptolyngbya subtilissima DQ-A4</name>
    <dbReference type="NCBI Taxonomy" id="2933933"/>
    <lineage>
        <taxon>Bacteria</taxon>
        <taxon>Bacillati</taxon>
        <taxon>Cyanobacteriota</taxon>
        <taxon>Cyanophyceae</taxon>
        <taxon>Leptolyngbyales</taxon>
        <taxon>Leptolyngbyaceae</taxon>
        <taxon>Leptolyngbya group</taxon>
        <taxon>Leptolyngbya</taxon>
    </lineage>
</organism>
<evidence type="ECO:0000256" key="1">
    <source>
        <dbReference type="SAM" id="Phobius"/>
    </source>
</evidence>
<dbReference type="EMBL" id="JAMPKX010000007">
    <property type="protein sequence ID" value="MEP0948364.1"/>
    <property type="molecule type" value="Genomic_DNA"/>
</dbReference>
<protein>
    <submittedName>
        <fullName evidence="2">Uncharacterized protein</fullName>
    </submittedName>
</protein>
<dbReference type="Proteomes" id="UP001482513">
    <property type="component" value="Unassembled WGS sequence"/>
</dbReference>
<proteinExistence type="predicted"/>
<keyword evidence="3" id="KW-1185">Reference proteome</keyword>
<keyword evidence="1" id="KW-1133">Transmembrane helix</keyword>
<dbReference type="InterPro" id="IPR052180">
    <property type="entry name" value="NhaC_Na-H+_Antiporter"/>
</dbReference>